<evidence type="ECO:0008006" key="3">
    <source>
        <dbReference type="Google" id="ProtNLM"/>
    </source>
</evidence>
<dbReference type="AlphaFoldDB" id="A0A4Q9PEK0"/>
<protein>
    <recommendedName>
        <fullName evidence="3">F-box domain-containing protein</fullName>
    </recommendedName>
</protein>
<dbReference type="Proteomes" id="UP000292082">
    <property type="component" value="Unassembled WGS sequence"/>
</dbReference>
<name>A0A4Q9PEK0_9APHY</name>
<gene>
    <name evidence="1" type="ORF">BD310DRAFT_952654</name>
</gene>
<dbReference type="InterPro" id="IPR032675">
    <property type="entry name" value="LRR_dom_sf"/>
</dbReference>
<organism evidence="1 2">
    <name type="scientific">Dichomitus squalens</name>
    <dbReference type="NCBI Taxonomy" id="114155"/>
    <lineage>
        <taxon>Eukaryota</taxon>
        <taxon>Fungi</taxon>
        <taxon>Dikarya</taxon>
        <taxon>Basidiomycota</taxon>
        <taxon>Agaricomycotina</taxon>
        <taxon>Agaricomycetes</taxon>
        <taxon>Polyporales</taxon>
        <taxon>Polyporaceae</taxon>
        <taxon>Dichomitus</taxon>
    </lineage>
</organism>
<dbReference type="EMBL" id="ML145246">
    <property type="protein sequence ID" value="TBU52545.1"/>
    <property type="molecule type" value="Genomic_DNA"/>
</dbReference>
<keyword evidence="2" id="KW-1185">Reference proteome</keyword>
<accession>A0A4Q9PEK0</accession>
<evidence type="ECO:0000313" key="1">
    <source>
        <dbReference type="EMBL" id="TBU52545.1"/>
    </source>
</evidence>
<dbReference type="Gene3D" id="3.80.10.10">
    <property type="entry name" value="Ribonuclease Inhibitor"/>
    <property type="match status" value="1"/>
</dbReference>
<evidence type="ECO:0000313" key="2">
    <source>
        <dbReference type="Proteomes" id="UP000292082"/>
    </source>
</evidence>
<sequence length="276" mass="30545">MADNSMALTLRSLTWSYINTSISPSLGPSVPIYTDMLEPLCGCLPHLEVLSIQVQHPVLLHEDDLCQFAPHWPGLKKLELPLRHYLMPDAEAIRAQSRLPSAIGLAAIARHCTSLEYLALELSDGWTINDLSPSMVAPTDPVAANEKARESSSTGVIQTIQHQRCPVERLYLTINEPIADPHAFAEFIDGLFPDLDVDYCDARLLSEEHDGYKQMRGMWKAVERLQGGRAEGIMDDGDSDSSFQVVMGSPTVPIPTPTFTLQRVRRVVHFSAVPTC</sequence>
<reference evidence="1 2" key="1">
    <citation type="submission" date="2019-01" db="EMBL/GenBank/DDBJ databases">
        <title>Draft genome sequences of three monokaryotic isolates of the white-rot basidiomycete fungus Dichomitus squalens.</title>
        <authorList>
            <consortium name="DOE Joint Genome Institute"/>
            <person name="Lopez S.C."/>
            <person name="Andreopoulos B."/>
            <person name="Pangilinan J."/>
            <person name="Lipzen A."/>
            <person name="Riley R."/>
            <person name="Ahrendt S."/>
            <person name="Ng V."/>
            <person name="Barry K."/>
            <person name="Daum C."/>
            <person name="Grigoriev I.V."/>
            <person name="Hilden K.S."/>
            <person name="Makela M.R."/>
            <person name="de Vries R.P."/>
        </authorList>
    </citation>
    <scope>NUCLEOTIDE SEQUENCE [LARGE SCALE GENOMIC DNA]</scope>
    <source>
        <strain evidence="1 2">CBS 464.89</strain>
    </source>
</reference>
<proteinExistence type="predicted"/>